<dbReference type="InterPro" id="IPR000182">
    <property type="entry name" value="GNAT_dom"/>
</dbReference>
<dbReference type="InterPro" id="IPR031165">
    <property type="entry name" value="GNAT_YJDJ"/>
</dbReference>
<sequence>MQFQHETGRFFTEADGKLQAEVTYKIQEEPKIFTIDHTYVDPALRGHNVAEDLVNAVVDLAREEGYKVKPQCRYAVVLFRRYQEKYQDVQV</sequence>
<organism evidence="3 4">
    <name type="scientific">Eupransor demetentiae</name>
    <dbReference type="NCBI Taxonomy" id="3109584"/>
    <lineage>
        <taxon>Bacteria</taxon>
        <taxon>Bacillati</taxon>
        <taxon>Bacillota</taxon>
        <taxon>Bacilli</taxon>
        <taxon>Lactobacillales</taxon>
        <taxon>Lactobacillaceae</taxon>
        <taxon>Eupransor</taxon>
    </lineage>
</organism>
<dbReference type="CDD" id="cd04301">
    <property type="entry name" value="NAT_SF"/>
    <property type="match status" value="1"/>
</dbReference>
<evidence type="ECO:0000259" key="2">
    <source>
        <dbReference type="PROSITE" id="PS51729"/>
    </source>
</evidence>
<dbReference type="Pfam" id="PF14542">
    <property type="entry name" value="Acetyltransf_CG"/>
    <property type="match status" value="1"/>
</dbReference>
<name>A0ABM9N7I8_9LACO</name>
<dbReference type="Gene3D" id="3.40.630.30">
    <property type="match status" value="1"/>
</dbReference>
<evidence type="ECO:0000313" key="4">
    <source>
        <dbReference type="Proteomes" id="UP001314241"/>
    </source>
</evidence>
<dbReference type="InterPro" id="IPR045057">
    <property type="entry name" value="Gcn5-rel_NAT"/>
</dbReference>
<dbReference type="PANTHER" id="PTHR31435">
    <property type="entry name" value="PROTEIN NATD1"/>
    <property type="match status" value="1"/>
</dbReference>
<evidence type="ECO:0000313" key="3">
    <source>
        <dbReference type="EMBL" id="CAK8054909.1"/>
    </source>
</evidence>
<dbReference type="SUPFAM" id="SSF55729">
    <property type="entry name" value="Acyl-CoA N-acyltransferases (Nat)"/>
    <property type="match status" value="1"/>
</dbReference>
<dbReference type="EMBL" id="CAWVOH010000005">
    <property type="protein sequence ID" value="CAK8054909.1"/>
    <property type="molecule type" value="Genomic_DNA"/>
</dbReference>
<gene>
    <name evidence="3" type="ORF">R54876_GBNLAHCA_01506</name>
</gene>
<reference evidence="3 4" key="1">
    <citation type="submission" date="2024-01" db="EMBL/GenBank/DDBJ databases">
        <authorList>
            <person name="Botero Cardona J."/>
        </authorList>
    </citation>
    <scope>NUCLEOTIDE SEQUENCE [LARGE SCALE GENOMIC DNA]</scope>
    <source>
        <strain evidence="3 4">LMG 33000</strain>
    </source>
</reference>
<dbReference type="Proteomes" id="UP001314241">
    <property type="component" value="Unassembled WGS sequence"/>
</dbReference>
<comment type="caution">
    <text evidence="3">The sequence shown here is derived from an EMBL/GenBank/DDBJ whole genome shotgun (WGS) entry which is preliminary data.</text>
</comment>
<proteinExistence type="predicted"/>
<accession>A0ABM9N7I8</accession>
<dbReference type="PROSITE" id="PS51186">
    <property type="entry name" value="GNAT"/>
    <property type="match status" value="1"/>
</dbReference>
<dbReference type="PROSITE" id="PS51729">
    <property type="entry name" value="GNAT_YJDJ"/>
    <property type="match status" value="1"/>
</dbReference>
<protein>
    <submittedName>
        <fullName evidence="3">GNAT superfamily (YidJ)</fullName>
    </submittedName>
</protein>
<dbReference type="InterPro" id="IPR016181">
    <property type="entry name" value="Acyl_CoA_acyltransferase"/>
</dbReference>
<keyword evidence="4" id="KW-1185">Reference proteome</keyword>
<dbReference type="PANTHER" id="PTHR31435:SF9">
    <property type="entry name" value="PROTEIN NATD1"/>
    <property type="match status" value="1"/>
</dbReference>
<feature type="domain" description="N-acetyltransferase" evidence="2">
    <location>
        <begin position="2"/>
        <end position="91"/>
    </location>
</feature>
<dbReference type="RefSeq" id="WP_349642453.1">
    <property type="nucleotide sequence ID" value="NZ_CAWVOH010000005.1"/>
</dbReference>
<evidence type="ECO:0000259" key="1">
    <source>
        <dbReference type="PROSITE" id="PS51186"/>
    </source>
</evidence>
<feature type="domain" description="N-acetyltransferase" evidence="1">
    <location>
        <begin position="1"/>
        <end position="91"/>
    </location>
</feature>